<name>A0AC60PM74_IXOPE</name>
<dbReference type="EMBL" id="JABSTQ010010361">
    <property type="protein sequence ID" value="KAG0421474.1"/>
    <property type="molecule type" value="Genomic_DNA"/>
</dbReference>
<organism evidence="1 2">
    <name type="scientific">Ixodes persulcatus</name>
    <name type="common">Taiga tick</name>
    <dbReference type="NCBI Taxonomy" id="34615"/>
    <lineage>
        <taxon>Eukaryota</taxon>
        <taxon>Metazoa</taxon>
        <taxon>Ecdysozoa</taxon>
        <taxon>Arthropoda</taxon>
        <taxon>Chelicerata</taxon>
        <taxon>Arachnida</taxon>
        <taxon>Acari</taxon>
        <taxon>Parasitiformes</taxon>
        <taxon>Ixodida</taxon>
        <taxon>Ixodoidea</taxon>
        <taxon>Ixodidae</taxon>
        <taxon>Ixodinae</taxon>
        <taxon>Ixodes</taxon>
    </lineage>
</organism>
<sequence length="382" mass="43994">MRAARLWLRRSLAALLFFSSLVLLVSLWSNGVPGTGCRCPRDQSPTTLPQADGYTHERVSPTIVVVTCAKGLELTMASLKSAVAFSRVPLRLILYADVENIKRLQDRIMQWPASALNRIAYDLRLVMFPMKDFKTWKKLFVPCATQRLFLPDMLPNEDAVLYVDADTLFLNPVEELWSVFEKMNESHLTALSYEAEDLGHSWYHQRAKHPYPPPFGLNSGVMPMNLTRMRNFDWVSRLATLMEEYAGRIPWGDQDLMNILFSSHPDKLLMLTCRWGYRQDNCRFHDSCSGETPALLHANAKCFTSPFRSPAFSAIHMVMRKYELGTSLERNFIDPLERELRRVRRHECVDAFLLHSKQWRILARQLDNERGLNDVTTHGTAS</sequence>
<evidence type="ECO:0000313" key="2">
    <source>
        <dbReference type="Proteomes" id="UP000805193"/>
    </source>
</evidence>
<keyword evidence="2" id="KW-1185">Reference proteome</keyword>
<dbReference type="Proteomes" id="UP000805193">
    <property type="component" value="Unassembled WGS sequence"/>
</dbReference>
<comment type="caution">
    <text evidence="1">The sequence shown here is derived from an EMBL/GenBank/DDBJ whole genome shotgun (WGS) entry which is preliminary data.</text>
</comment>
<reference evidence="1 2" key="1">
    <citation type="journal article" date="2020" name="Cell">
        <title>Large-Scale Comparative Analyses of Tick Genomes Elucidate Their Genetic Diversity and Vector Capacities.</title>
        <authorList>
            <consortium name="Tick Genome and Microbiome Consortium (TIGMIC)"/>
            <person name="Jia N."/>
            <person name="Wang J."/>
            <person name="Shi W."/>
            <person name="Du L."/>
            <person name="Sun Y."/>
            <person name="Zhan W."/>
            <person name="Jiang J.F."/>
            <person name="Wang Q."/>
            <person name="Zhang B."/>
            <person name="Ji P."/>
            <person name="Bell-Sakyi L."/>
            <person name="Cui X.M."/>
            <person name="Yuan T.T."/>
            <person name="Jiang B.G."/>
            <person name="Yang W.F."/>
            <person name="Lam T.T."/>
            <person name="Chang Q.C."/>
            <person name="Ding S.J."/>
            <person name="Wang X.J."/>
            <person name="Zhu J.G."/>
            <person name="Ruan X.D."/>
            <person name="Zhao L."/>
            <person name="Wei J.T."/>
            <person name="Ye R.Z."/>
            <person name="Que T.C."/>
            <person name="Du C.H."/>
            <person name="Zhou Y.H."/>
            <person name="Cheng J.X."/>
            <person name="Dai P.F."/>
            <person name="Guo W.B."/>
            <person name="Han X.H."/>
            <person name="Huang E.J."/>
            <person name="Li L.F."/>
            <person name="Wei W."/>
            <person name="Gao Y.C."/>
            <person name="Liu J.Z."/>
            <person name="Shao H.Z."/>
            <person name="Wang X."/>
            <person name="Wang C.C."/>
            <person name="Yang T.C."/>
            <person name="Huo Q.B."/>
            <person name="Li W."/>
            <person name="Chen H.Y."/>
            <person name="Chen S.E."/>
            <person name="Zhou L.G."/>
            <person name="Ni X.B."/>
            <person name="Tian J.H."/>
            <person name="Sheng Y."/>
            <person name="Liu T."/>
            <person name="Pan Y.S."/>
            <person name="Xia L.Y."/>
            <person name="Li J."/>
            <person name="Zhao F."/>
            <person name="Cao W.C."/>
        </authorList>
    </citation>
    <scope>NUCLEOTIDE SEQUENCE [LARGE SCALE GENOMIC DNA]</scope>
    <source>
        <strain evidence="1">Iper-2018</strain>
    </source>
</reference>
<protein>
    <submittedName>
        <fullName evidence="1">Uncharacterized protein</fullName>
    </submittedName>
</protein>
<accession>A0AC60PM74</accession>
<evidence type="ECO:0000313" key="1">
    <source>
        <dbReference type="EMBL" id="KAG0421474.1"/>
    </source>
</evidence>
<proteinExistence type="predicted"/>
<gene>
    <name evidence="1" type="ORF">HPB47_002640</name>
</gene>